<dbReference type="Proteomes" id="UP000030002">
    <property type="component" value="Unassembled WGS sequence"/>
</dbReference>
<dbReference type="AlphaFoldDB" id="A0A0A0JCG5"/>
<evidence type="ECO:0000313" key="2">
    <source>
        <dbReference type="EMBL" id="KGN33707.1"/>
    </source>
</evidence>
<dbReference type="eggNOG" id="COG1764">
    <property type="taxonomic scope" value="Bacteria"/>
</dbReference>
<dbReference type="PANTHER" id="PTHR33797">
    <property type="entry name" value="ORGANIC HYDROPEROXIDE RESISTANCE PROTEIN-LIKE"/>
    <property type="match status" value="1"/>
</dbReference>
<accession>A0A0A0JCG5</accession>
<dbReference type="SUPFAM" id="SSF82784">
    <property type="entry name" value="OsmC-like"/>
    <property type="match status" value="1"/>
</dbReference>
<proteinExistence type="inferred from homology"/>
<dbReference type="OrthoDB" id="9797508at2"/>
<reference evidence="2 3" key="1">
    <citation type="submission" date="2013-08" db="EMBL/GenBank/DDBJ databases">
        <title>The genome sequence of Knoellia sinensis.</title>
        <authorList>
            <person name="Zhu W."/>
            <person name="Wang G."/>
        </authorList>
    </citation>
    <scope>NUCLEOTIDE SEQUENCE [LARGE SCALE GENOMIC DNA]</scope>
    <source>
        <strain evidence="2 3">KCTC 19936</strain>
    </source>
</reference>
<evidence type="ECO:0000256" key="1">
    <source>
        <dbReference type="ARBA" id="ARBA00007378"/>
    </source>
</evidence>
<dbReference type="EMBL" id="AVPJ01000003">
    <property type="protein sequence ID" value="KGN33707.1"/>
    <property type="molecule type" value="Genomic_DNA"/>
</dbReference>
<dbReference type="PANTHER" id="PTHR33797:SF2">
    <property type="entry name" value="ORGANIC HYDROPEROXIDE RESISTANCE PROTEIN-LIKE"/>
    <property type="match status" value="1"/>
</dbReference>
<dbReference type="RefSeq" id="WP_035913808.1">
    <property type="nucleotide sequence ID" value="NZ_AVPJ01000003.1"/>
</dbReference>
<keyword evidence="3" id="KW-1185">Reference proteome</keyword>
<comment type="caution">
    <text evidence="2">The sequence shown here is derived from an EMBL/GenBank/DDBJ whole genome shotgun (WGS) entry which is preliminary data.</text>
</comment>
<name>A0A0A0JCG5_9MICO</name>
<dbReference type="STRING" id="1385520.N802_07780"/>
<dbReference type="InterPro" id="IPR036102">
    <property type="entry name" value="OsmC/Ohrsf"/>
</dbReference>
<dbReference type="InterPro" id="IPR019953">
    <property type="entry name" value="OHR"/>
</dbReference>
<dbReference type="InterPro" id="IPR015946">
    <property type="entry name" value="KH_dom-like_a/b"/>
</dbReference>
<protein>
    <submittedName>
        <fullName evidence="2">Osmotically inducible protein C</fullName>
    </submittedName>
</protein>
<comment type="similarity">
    <text evidence="1">Belongs to the OsmC/Ohr family.</text>
</comment>
<sequence length="142" mass="14283">MPHEAVNETLYTIAATAKGGRAGHVTSEDGAVDLPLGKPGSKANPRANPESLFAAGFAACFGNALNSIARHQGLDTTESTVTAKVTLGKTDTGVGLAVELEALVPGVDEDTAQALIAAAHQACPYSKATAGNIDVTVTGRAV</sequence>
<evidence type="ECO:0000313" key="3">
    <source>
        <dbReference type="Proteomes" id="UP000030002"/>
    </source>
</evidence>
<dbReference type="NCBIfam" id="TIGR03561">
    <property type="entry name" value="organ_hyd_perox"/>
    <property type="match status" value="1"/>
</dbReference>
<dbReference type="InterPro" id="IPR003718">
    <property type="entry name" value="OsmC/Ohr_fam"/>
</dbReference>
<dbReference type="Pfam" id="PF02566">
    <property type="entry name" value="OsmC"/>
    <property type="match status" value="1"/>
</dbReference>
<organism evidence="2 3">
    <name type="scientific">Knoellia sinensis KCTC 19936</name>
    <dbReference type="NCBI Taxonomy" id="1385520"/>
    <lineage>
        <taxon>Bacteria</taxon>
        <taxon>Bacillati</taxon>
        <taxon>Actinomycetota</taxon>
        <taxon>Actinomycetes</taxon>
        <taxon>Micrococcales</taxon>
        <taxon>Intrasporangiaceae</taxon>
        <taxon>Knoellia</taxon>
    </lineage>
</organism>
<dbReference type="GO" id="GO:0006979">
    <property type="term" value="P:response to oxidative stress"/>
    <property type="evidence" value="ECO:0007669"/>
    <property type="project" value="InterPro"/>
</dbReference>
<dbReference type="Gene3D" id="2.20.25.10">
    <property type="match status" value="1"/>
</dbReference>
<dbReference type="Gene3D" id="3.30.300.20">
    <property type="match status" value="1"/>
</dbReference>
<gene>
    <name evidence="2" type="ORF">N802_07780</name>
</gene>